<proteinExistence type="predicted"/>
<gene>
    <name evidence="1" type="ORF">ERS013165_03359</name>
</gene>
<dbReference type="AlphaFoldDB" id="A0A655RUG8"/>
<name>A0A655RUG8_VIBCL</name>
<sequence>MVHQFTAFLKPRLSAKYRRISSLIINTTWAKAMMLSKDMRNVLGRHDFFCGRLAYTCMATPLRFQRRIHIS</sequence>
<dbReference type="Proteomes" id="UP000044806">
    <property type="component" value="Unassembled WGS sequence"/>
</dbReference>
<accession>A0A655RUG8</accession>
<dbReference type="EMBL" id="CWOW01000024">
    <property type="protein sequence ID" value="CSB09601.1"/>
    <property type="molecule type" value="Genomic_DNA"/>
</dbReference>
<evidence type="ECO:0000313" key="2">
    <source>
        <dbReference type="Proteomes" id="UP000044806"/>
    </source>
</evidence>
<evidence type="ECO:0000313" key="1">
    <source>
        <dbReference type="EMBL" id="CSB09601.1"/>
    </source>
</evidence>
<protein>
    <submittedName>
        <fullName evidence="1">Uncharacterized protein</fullName>
    </submittedName>
</protein>
<organism evidence="1 2">
    <name type="scientific">Vibrio cholerae</name>
    <dbReference type="NCBI Taxonomy" id="666"/>
    <lineage>
        <taxon>Bacteria</taxon>
        <taxon>Pseudomonadati</taxon>
        <taxon>Pseudomonadota</taxon>
        <taxon>Gammaproteobacteria</taxon>
        <taxon>Vibrionales</taxon>
        <taxon>Vibrionaceae</taxon>
        <taxon>Vibrio</taxon>
    </lineage>
</organism>
<reference evidence="1 2" key="1">
    <citation type="submission" date="2015-07" db="EMBL/GenBank/DDBJ databases">
        <authorList>
            <consortium name="Pathogen Informatics"/>
        </authorList>
    </citation>
    <scope>NUCLEOTIDE SEQUENCE [LARGE SCALE GENOMIC DNA]</scope>
    <source>
        <strain evidence="1 2">A51</strain>
    </source>
</reference>